<reference evidence="3" key="1">
    <citation type="submission" date="2020-10" db="EMBL/GenBank/DDBJ databases">
        <authorList>
            <person name="Gilroy R."/>
        </authorList>
    </citation>
    <scope>NUCLEOTIDE SEQUENCE</scope>
    <source>
        <strain evidence="3">ChiSxjej2B14-8506</strain>
    </source>
</reference>
<dbReference type="EMBL" id="DVNK01000039">
    <property type="protein sequence ID" value="HIU46869.1"/>
    <property type="molecule type" value="Genomic_DNA"/>
</dbReference>
<protein>
    <recommendedName>
        <fullName evidence="2">Ribosome-binding factor A</fullName>
    </recommendedName>
</protein>
<dbReference type="PANTHER" id="PTHR33515:SF1">
    <property type="entry name" value="RIBOSOME-BINDING FACTOR A, CHLOROPLASTIC-RELATED"/>
    <property type="match status" value="1"/>
</dbReference>
<accession>A0A9D1LRU3</accession>
<dbReference type="NCBIfam" id="TIGR00082">
    <property type="entry name" value="rbfA"/>
    <property type="match status" value="1"/>
</dbReference>
<dbReference type="Gene3D" id="3.30.300.20">
    <property type="match status" value="1"/>
</dbReference>
<name>A0A9D1LRU3_9FIRM</name>
<gene>
    <name evidence="2 3" type="primary">rbfA</name>
    <name evidence="3" type="ORF">IAC59_06385</name>
</gene>
<evidence type="ECO:0000313" key="4">
    <source>
        <dbReference type="Proteomes" id="UP000824123"/>
    </source>
</evidence>
<dbReference type="Proteomes" id="UP000824123">
    <property type="component" value="Unassembled WGS sequence"/>
</dbReference>
<dbReference type="InterPro" id="IPR023799">
    <property type="entry name" value="RbfA_dom_sf"/>
</dbReference>
<dbReference type="PANTHER" id="PTHR33515">
    <property type="entry name" value="RIBOSOME-BINDING FACTOR A, CHLOROPLASTIC-RELATED"/>
    <property type="match status" value="1"/>
</dbReference>
<dbReference type="AlphaFoldDB" id="A0A9D1LRU3"/>
<evidence type="ECO:0000256" key="1">
    <source>
        <dbReference type="ARBA" id="ARBA00022517"/>
    </source>
</evidence>
<dbReference type="InterPro" id="IPR015946">
    <property type="entry name" value="KH_dom-like_a/b"/>
</dbReference>
<keyword evidence="2" id="KW-0963">Cytoplasm</keyword>
<dbReference type="HAMAP" id="MF_00003">
    <property type="entry name" value="RbfA"/>
    <property type="match status" value="1"/>
</dbReference>
<comment type="function">
    <text evidence="2">One of several proteins that assist in the late maturation steps of the functional core of the 30S ribosomal subunit. Associates with free 30S ribosomal subunits (but not with 30S subunits that are part of 70S ribosomes or polysomes). Required for efficient processing of 16S rRNA. May interact with the 5'-terminal helix region of 16S rRNA.</text>
</comment>
<comment type="subcellular location">
    <subcellularLocation>
        <location evidence="2">Cytoplasm</location>
    </subcellularLocation>
</comment>
<sequence length="123" mass="14413">MAYNRIDRISEEVRRELDKLLREDMRDPRLAGTFSITRAEVTRDLRYCKVHVSVLEQDKRAGVMEALKSAAGFLRRELGRRVDLRYTPELIFELDTNIEYASYMTKLIDEAVKRDAARSDDTQ</sequence>
<dbReference type="GO" id="GO:0005829">
    <property type="term" value="C:cytosol"/>
    <property type="evidence" value="ECO:0007669"/>
    <property type="project" value="TreeGrafter"/>
</dbReference>
<dbReference type="GO" id="GO:0043024">
    <property type="term" value="F:ribosomal small subunit binding"/>
    <property type="evidence" value="ECO:0007669"/>
    <property type="project" value="TreeGrafter"/>
</dbReference>
<dbReference type="Pfam" id="PF02033">
    <property type="entry name" value="RBFA"/>
    <property type="match status" value="1"/>
</dbReference>
<comment type="subunit">
    <text evidence="2">Monomer. Binds 30S ribosomal subunits, but not 50S ribosomal subunits or 70S ribosomes.</text>
</comment>
<dbReference type="PROSITE" id="PS01319">
    <property type="entry name" value="RBFA"/>
    <property type="match status" value="1"/>
</dbReference>
<organism evidence="3 4">
    <name type="scientific">Candidatus Fimadaptatus faecigallinarum</name>
    <dbReference type="NCBI Taxonomy" id="2840814"/>
    <lineage>
        <taxon>Bacteria</taxon>
        <taxon>Bacillati</taxon>
        <taxon>Bacillota</taxon>
        <taxon>Clostridia</taxon>
        <taxon>Eubacteriales</taxon>
        <taxon>Candidatus Fimadaptatus</taxon>
    </lineage>
</organism>
<dbReference type="GO" id="GO:0030490">
    <property type="term" value="P:maturation of SSU-rRNA"/>
    <property type="evidence" value="ECO:0007669"/>
    <property type="project" value="UniProtKB-UniRule"/>
</dbReference>
<reference evidence="3" key="2">
    <citation type="journal article" date="2021" name="PeerJ">
        <title>Extensive microbial diversity within the chicken gut microbiome revealed by metagenomics and culture.</title>
        <authorList>
            <person name="Gilroy R."/>
            <person name="Ravi A."/>
            <person name="Getino M."/>
            <person name="Pursley I."/>
            <person name="Horton D.L."/>
            <person name="Alikhan N.F."/>
            <person name="Baker D."/>
            <person name="Gharbi K."/>
            <person name="Hall N."/>
            <person name="Watson M."/>
            <person name="Adriaenssens E.M."/>
            <person name="Foster-Nyarko E."/>
            <person name="Jarju S."/>
            <person name="Secka A."/>
            <person name="Antonio M."/>
            <person name="Oren A."/>
            <person name="Chaudhuri R.R."/>
            <person name="La Ragione R."/>
            <person name="Hildebrand F."/>
            <person name="Pallen M.J."/>
        </authorList>
    </citation>
    <scope>NUCLEOTIDE SEQUENCE</scope>
    <source>
        <strain evidence="3">ChiSxjej2B14-8506</strain>
    </source>
</reference>
<dbReference type="SUPFAM" id="SSF89919">
    <property type="entry name" value="Ribosome-binding factor A, RbfA"/>
    <property type="match status" value="1"/>
</dbReference>
<dbReference type="InterPro" id="IPR020053">
    <property type="entry name" value="Ribosome-bd_factorA_CS"/>
</dbReference>
<dbReference type="InterPro" id="IPR000238">
    <property type="entry name" value="RbfA"/>
</dbReference>
<evidence type="ECO:0000313" key="3">
    <source>
        <dbReference type="EMBL" id="HIU46869.1"/>
    </source>
</evidence>
<evidence type="ECO:0000256" key="2">
    <source>
        <dbReference type="HAMAP-Rule" id="MF_00003"/>
    </source>
</evidence>
<keyword evidence="1 2" id="KW-0690">Ribosome biogenesis</keyword>
<proteinExistence type="inferred from homology"/>
<comment type="caution">
    <text evidence="3">The sequence shown here is derived from an EMBL/GenBank/DDBJ whole genome shotgun (WGS) entry which is preliminary data.</text>
</comment>
<comment type="similarity">
    <text evidence="2">Belongs to the RbfA family.</text>
</comment>